<dbReference type="OrthoDB" id="33017at2157"/>
<evidence type="ECO:0000256" key="1">
    <source>
        <dbReference type="ARBA" id="ARBA00023284"/>
    </source>
</evidence>
<dbReference type="SUPFAM" id="SSF52833">
    <property type="entry name" value="Thioredoxin-like"/>
    <property type="match status" value="1"/>
</dbReference>
<dbReference type="Pfam" id="PF10262">
    <property type="entry name" value="Rdx"/>
    <property type="match status" value="1"/>
</dbReference>
<dbReference type="Proteomes" id="UP000053331">
    <property type="component" value="Unassembled WGS sequence"/>
</dbReference>
<dbReference type="Gene3D" id="3.40.30.10">
    <property type="entry name" value="Glutaredoxin"/>
    <property type="match status" value="1"/>
</dbReference>
<proteinExistence type="predicted"/>
<sequence length="80" mass="8642">MTRIEIEYCVPCGMLNRAQDVSEAVLKQFGEGIDEVALVTGDAGVFVVRADGDVVFDKTEDEYDVDAIVRAVKPYVGATA</sequence>
<keyword evidence="1" id="KW-0676">Redox-active center</keyword>
<dbReference type="NCBIfam" id="TIGR02174">
    <property type="entry name" value="CXXU_selWTH"/>
    <property type="match status" value="1"/>
</dbReference>
<dbReference type="InterPro" id="IPR036249">
    <property type="entry name" value="Thioredoxin-like_sf"/>
</dbReference>
<evidence type="ECO:0000313" key="2">
    <source>
        <dbReference type="EMBL" id="KDS90785.1"/>
    </source>
</evidence>
<keyword evidence="3" id="KW-1185">Reference proteome</keyword>
<evidence type="ECO:0000313" key="3">
    <source>
        <dbReference type="Proteomes" id="UP000053331"/>
    </source>
</evidence>
<protein>
    <submittedName>
        <fullName evidence="2">Selenoprotein</fullName>
    </submittedName>
</protein>
<dbReference type="EMBL" id="JNFH02000069">
    <property type="protein sequence ID" value="KDS90785.1"/>
    <property type="molecule type" value="Genomic_DNA"/>
</dbReference>
<dbReference type="RefSeq" id="WP_050026221.1">
    <property type="nucleotide sequence ID" value="NZ_JNFH02000069.1"/>
</dbReference>
<reference evidence="2 3" key="1">
    <citation type="journal article" date="2015" name="Genome Announc.">
        <title>Draft genome sequence of a Halorubrum H3 strain isolated from the burlinskoye salt lake (Altai Krai, Russia).</title>
        <authorList>
            <person name="Rozanov A.S."/>
            <person name="Bryanskaya A.V."/>
            <person name="Malup T.K."/>
            <person name="Kotenko A.V."/>
            <person name="Peltek S.E."/>
        </authorList>
    </citation>
    <scope>NUCLEOTIDE SEQUENCE [LARGE SCALE GENOMIC DNA]</scope>
    <source>
        <strain evidence="2 3">H3</strain>
    </source>
</reference>
<organism evidence="2 3">
    <name type="scientific">Halorubrum saccharovorum</name>
    <dbReference type="NCBI Taxonomy" id="2248"/>
    <lineage>
        <taxon>Archaea</taxon>
        <taxon>Methanobacteriati</taxon>
        <taxon>Methanobacteriota</taxon>
        <taxon>Stenosarchaea group</taxon>
        <taxon>Halobacteria</taxon>
        <taxon>Halobacteriales</taxon>
        <taxon>Haloferacaceae</taxon>
        <taxon>Halorubrum</taxon>
    </lineage>
</organism>
<dbReference type="AlphaFoldDB" id="A0A081ETP7"/>
<accession>A0A081ETP7</accession>
<dbReference type="InterPro" id="IPR011893">
    <property type="entry name" value="Selenoprotein_Rdx-typ"/>
</dbReference>
<comment type="caution">
    <text evidence="2">The sequence shown here is derived from an EMBL/GenBank/DDBJ whole genome shotgun (WGS) entry which is preliminary data.</text>
</comment>
<name>A0A081ETP7_9EURY</name>
<gene>
    <name evidence="2" type="ORF">FK85_10180</name>
</gene>